<proteinExistence type="predicted"/>
<evidence type="ECO:0000313" key="3">
    <source>
        <dbReference type="Proteomes" id="UP001055117"/>
    </source>
</evidence>
<dbReference type="Proteomes" id="UP001055117">
    <property type="component" value="Unassembled WGS sequence"/>
</dbReference>
<feature type="region of interest" description="Disordered" evidence="1">
    <location>
        <begin position="1"/>
        <end position="22"/>
    </location>
</feature>
<keyword evidence="3" id="KW-1185">Reference proteome</keyword>
<reference evidence="2 3" key="1">
    <citation type="journal article" date="2021" name="Front. Microbiol.">
        <title>Comprehensive Comparative Genomics and Phenotyping of Methylobacterium Species.</title>
        <authorList>
            <person name="Alessa O."/>
            <person name="Ogura Y."/>
            <person name="Fujitani Y."/>
            <person name="Takami H."/>
            <person name="Hayashi T."/>
            <person name="Sahin N."/>
            <person name="Tani A."/>
        </authorList>
    </citation>
    <scope>NUCLEOTIDE SEQUENCE [LARGE SCALE GENOMIC DNA]</scope>
    <source>
        <strain evidence="2 3">DSM 23679</strain>
    </source>
</reference>
<gene>
    <name evidence="2" type="ORF">AFCDBAGC_4158</name>
</gene>
<evidence type="ECO:0000313" key="2">
    <source>
        <dbReference type="EMBL" id="GJD46278.1"/>
    </source>
</evidence>
<organism evidence="2 3">
    <name type="scientific">Methylobacterium cerastii</name>
    <dbReference type="NCBI Taxonomy" id="932741"/>
    <lineage>
        <taxon>Bacteria</taxon>
        <taxon>Pseudomonadati</taxon>
        <taxon>Pseudomonadota</taxon>
        <taxon>Alphaproteobacteria</taxon>
        <taxon>Hyphomicrobiales</taxon>
        <taxon>Methylobacteriaceae</taxon>
        <taxon>Methylobacterium</taxon>
    </lineage>
</organism>
<protein>
    <submittedName>
        <fullName evidence="2">Uncharacterized protein</fullName>
    </submittedName>
</protein>
<dbReference type="EMBL" id="BPQG01000074">
    <property type="protein sequence ID" value="GJD46278.1"/>
    <property type="molecule type" value="Genomic_DNA"/>
</dbReference>
<comment type="caution">
    <text evidence="2">The sequence shown here is derived from an EMBL/GenBank/DDBJ whole genome shotgun (WGS) entry which is preliminary data.</text>
</comment>
<name>A0ABQ4QM04_9HYPH</name>
<sequence length="37" mass="3773">MHFAASAPDAELHGATMSGSKDGAIFTPNIARARCAV</sequence>
<accession>A0ABQ4QM04</accession>
<evidence type="ECO:0000256" key="1">
    <source>
        <dbReference type="SAM" id="MobiDB-lite"/>
    </source>
</evidence>